<sequence length="68" mass="7543">MQLQLRNLLDGTQEGRGGAGSINEWRPKHTLYAAQHLSSIKGPSLFSLDLFSPSSLPTRPKRLVLVRT</sequence>
<evidence type="ECO:0000313" key="2">
    <source>
        <dbReference type="EMBL" id="CEH13147.1"/>
    </source>
</evidence>
<proteinExistence type="predicted"/>
<protein>
    <submittedName>
        <fullName evidence="2">Uncharacterized protein</fullName>
    </submittedName>
</protein>
<name>A0A0P1BAQ4_9BASI</name>
<dbReference type="Proteomes" id="UP000054845">
    <property type="component" value="Unassembled WGS sequence"/>
</dbReference>
<evidence type="ECO:0000313" key="3">
    <source>
        <dbReference type="Proteomes" id="UP000054845"/>
    </source>
</evidence>
<evidence type="ECO:0000256" key="1">
    <source>
        <dbReference type="SAM" id="MobiDB-lite"/>
    </source>
</evidence>
<dbReference type="AlphaFoldDB" id="A0A0P1BAQ4"/>
<dbReference type="EMBL" id="CCYA01000204">
    <property type="protein sequence ID" value="CEH13147.1"/>
    <property type="molecule type" value="Genomic_DNA"/>
</dbReference>
<feature type="region of interest" description="Disordered" evidence="1">
    <location>
        <begin position="1"/>
        <end position="23"/>
    </location>
</feature>
<organism evidence="2 3">
    <name type="scientific">Ceraceosorus bombacis</name>
    <dbReference type="NCBI Taxonomy" id="401625"/>
    <lineage>
        <taxon>Eukaryota</taxon>
        <taxon>Fungi</taxon>
        <taxon>Dikarya</taxon>
        <taxon>Basidiomycota</taxon>
        <taxon>Ustilaginomycotina</taxon>
        <taxon>Exobasidiomycetes</taxon>
        <taxon>Ceraceosorales</taxon>
        <taxon>Ceraceosoraceae</taxon>
        <taxon>Ceraceosorus</taxon>
    </lineage>
</organism>
<reference evidence="2 3" key="1">
    <citation type="submission" date="2014-09" db="EMBL/GenBank/DDBJ databases">
        <authorList>
            <person name="Magalhaes I.L.F."/>
            <person name="Oliveira U."/>
            <person name="Santos F.R."/>
            <person name="Vidigal T.H.D.A."/>
            <person name="Brescovit A.D."/>
            <person name="Santos A.J."/>
        </authorList>
    </citation>
    <scope>NUCLEOTIDE SEQUENCE [LARGE SCALE GENOMIC DNA]</scope>
</reference>
<accession>A0A0P1BAQ4</accession>
<keyword evidence="3" id="KW-1185">Reference proteome</keyword>